<evidence type="ECO:0000256" key="1">
    <source>
        <dbReference type="ARBA" id="ARBA00006360"/>
    </source>
</evidence>
<comment type="similarity">
    <text evidence="1 11">Belongs to the DnaX/STICHEL family.</text>
</comment>
<dbReference type="InterPro" id="IPR022001">
    <property type="entry name" value="DNA_pol3_tau_IV"/>
</dbReference>
<dbReference type="FunFam" id="1.10.8.60:FF:000013">
    <property type="entry name" value="DNA polymerase III subunit gamma/tau"/>
    <property type="match status" value="1"/>
</dbReference>
<dbReference type="PRINTS" id="PR00300">
    <property type="entry name" value="CLPPROTEASEA"/>
</dbReference>
<keyword evidence="3 11" id="KW-0548">Nucleotidyltransferase</keyword>
<dbReference type="NCBIfam" id="TIGR02397">
    <property type="entry name" value="dnaX_nterm"/>
    <property type="match status" value="1"/>
</dbReference>
<feature type="region of interest" description="Disordered" evidence="12">
    <location>
        <begin position="415"/>
        <end position="470"/>
    </location>
</feature>
<accession>E3G6A6</accession>
<evidence type="ECO:0000256" key="12">
    <source>
        <dbReference type="SAM" id="MobiDB-lite"/>
    </source>
</evidence>
<dbReference type="GO" id="GO:0009360">
    <property type="term" value="C:DNA polymerase III complex"/>
    <property type="evidence" value="ECO:0007669"/>
    <property type="project" value="InterPro"/>
</dbReference>
<dbReference type="CDD" id="cd00009">
    <property type="entry name" value="AAA"/>
    <property type="match status" value="1"/>
</dbReference>
<evidence type="ECO:0000313" key="14">
    <source>
        <dbReference type="EMBL" id="ADO49565.1"/>
    </source>
</evidence>
<dbReference type="Gene3D" id="1.20.272.10">
    <property type="match status" value="1"/>
</dbReference>
<dbReference type="AlphaFoldDB" id="E3G6A6"/>
<evidence type="ECO:0000256" key="10">
    <source>
        <dbReference type="ARBA" id="ARBA00049244"/>
    </source>
</evidence>
<dbReference type="InterPro" id="IPR012763">
    <property type="entry name" value="DNA_pol_III_sug/sutau_N"/>
</dbReference>
<dbReference type="SUPFAM" id="SSF52540">
    <property type="entry name" value="P-loop containing nucleoside triphosphate hydrolases"/>
    <property type="match status" value="1"/>
</dbReference>
<dbReference type="Pfam" id="PF12169">
    <property type="entry name" value="DNA_pol3_gamma3"/>
    <property type="match status" value="1"/>
</dbReference>
<dbReference type="InterPro" id="IPR050238">
    <property type="entry name" value="DNA_Rep/Repair_Clamp_Loader"/>
</dbReference>
<proteinExistence type="inferred from homology"/>
<dbReference type="STRING" id="701347.Entcl_3320"/>
<dbReference type="KEGG" id="esc:Entcl_3320"/>
<gene>
    <name evidence="11" type="primary">dnaX</name>
    <name evidence="14" type="ordered locus">Entcl_3320</name>
</gene>
<dbReference type="FunFam" id="1.20.272.10:FF:000003">
    <property type="entry name" value="DNA polymerase III subunit gamma/tau"/>
    <property type="match status" value="1"/>
</dbReference>
<dbReference type="eggNOG" id="COG2812">
    <property type="taxonomic scope" value="Bacteria"/>
</dbReference>
<organism evidence="14 15">
    <name type="scientific">Enterobacter lignolyticus (strain SCF1)</name>
    <dbReference type="NCBI Taxonomy" id="701347"/>
    <lineage>
        <taxon>Bacteria</taxon>
        <taxon>Pseudomonadati</taxon>
        <taxon>Pseudomonadota</taxon>
        <taxon>Gammaproteobacteria</taxon>
        <taxon>Enterobacterales</taxon>
        <taxon>Enterobacteriaceae</taxon>
        <taxon>Pluralibacter</taxon>
    </lineage>
</organism>
<keyword evidence="15" id="KW-1185">Reference proteome</keyword>
<dbReference type="InterPro" id="IPR021029">
    <property type="entry name" value="DNA_pol_III_tau_dom-5"/>
</dbReference>
<dbReference type="Gene3D" id="1.10.8.60">
    <property type="match status" value="1"/>
</dbReference>
<keyword evidence="6 11" id="KW-0547">Nucleotide-binding</keyword>
<dbReference type="NCBIfam" id="NF005942">
    <property type="entry name" value="PRK07994.1"/>
    <property type="match status" value="1"/>
</dbReference>
<keyword evidence="7" id="KW-0862">Zinc</keyword>
<evidence type="ECO:0000256" key="4">
    <source>
        <dbReference type="ARBA" id="ARBA00022705"/>
    </source>
</evidence>
<sequence>MSYQVLARKWRPQTFADVVGQEHVLTALANGLASGRIHHAYLFSGTRGVGKTSIARLLAKGLNCETGITATPCGVCDNCREIELGRFVDLIEIDAASRTKVEDTRDLLDNVQYAPARGRFKVYLIDEVHMLSRHSFNALLKTLEEPPSHVKFLLATTDPQKLPVTILSRCLQFHLKALDVDQIRAQLEHILGEEKINFESRALQLLARAAEGSLRDALSLTDQAIASGDGQLTAQTVSTMLGTLDDAQALSLIEALVAADGERVMTLIHDAASRGAEWEALLVEMQSLLHRIAMVQLSPSALGSDMAAVEHRMRELARTVPPADVQLYYQTLLIGRKELPYAPDRRMGVEMTLLRALAFHPRKPLPEPEVRAPSFAPAAPGPVTTPAAVPPQATVAPVHDALPDATSQVLAARNQLQRAQGAPKAKKSEPAAASRARPVNNAALERLASVTERVQARPSPSALEQQRPEKKEAYRWKATTIVEEVKEEVATPKALKKALEHEKTPELAAKLAVESVARDAWAAQVSQLKLPKLVEQVALNAWKEQEGAVVRLHLRSSQRHLNNAGAQKALAEALSELTGSAVELTIVEDDNPAVRTPLEWRQAIYEEKLAQAREAIIADNNIQTLRRFFDADLDEESIRPI</sequence>
<evidence type="ECO:0000256" key="2">
    <source>
        <dbReference type="ARBA" id="ARBA00022679"/>
    </source>
</evidence>
<dbReference type="InterPro" id="IPR045085">
    <property type="entry name" value="HLD_clamp_pol_III_gamma_tau"/>
</dbReference>
<dbReference type="GO" id="GO:0005524">
    <property type="term" value="F:ATP binding"/>
    <property type="evidence" value="ECO:0007669"/>
    <property type="project" value="UniProtKB-KW"/>
</dbReference>
<comment type="function">
    <text evidence="11">DNA polymerase III is a complex, multichain enzyme responsible for most of the replicative synthesis in bacteria. This DNA polymerase also exhibits 3' to 5' exonuclease activity.</text>
</comment>
<dbReference type="EC" id="2.7.7.7" evidence="11"/>
<evidence type="ECO:0000259" key="13">
    <source>
        <dbReference type="SMART" id="SM00382"/>
    </source>
</evidence>
<keyword evidence="9 11" id="KW-0239">DNA-directed DNA polymerase</keyword>
<evidence type="ECO:0000256" key="3">
    <source>
        <dbReference type="ARBA" id="ARBA00022695"/>
    </source>
</evidence>
<dbReference type="Pfam" id="PF22608">
    <property type="entry name" value="DNAX_ATPase_lid"/>
    <property type="match status" value="1"/>
</dbReference>
<dbReference type="InterPro" id="IPR022754">
    <property type="entry name" value="DNA_pol_III_gamma-3"/>
</dbReference>
<keyword evidence="4 11" id="KW-0235">DNA replication</keyword>
<dbReference type="GO" id="GO:0003677">
    <property type="term" value="F:DNA binding"/>
    <property type="evidence" value="ECO:0007669"/>
    <property type="project" value="InterPro"/>
</dbReference>
<reference evidence="15" key="1">
    <citation type="submission" date="2010-10" db="EMBL/GenBank/DDBJ databases">
        <title>Complete sequence of Enterobacter cloacae SCF1.</title>
        <authorList>
            <consortium name="US DOE Joint Genome Institute"/>
            <person name="Lucas S."/>
            <person name="Copeland A."/>
            <person name="Lapidus A."/>
            <person name="Cheng J.-F."/>
            <person name="Bruce D."/>
            <person name="Goodwin L."/>
            <person name="Pitluck S."/>
            <person name="Davenport K."/>
            <person name="Detter J.C."/>
            <person name="Han C."/>
            <person name="Tapia R."/>
            <person name="Land M."/>
            <person name="Hauser L."/>
            <person name="Chang Y.-J."/>
            <person name="Jeffries C."/>
            <person name="Kyrpides N."/>
            <person name="Ivanova N."/>
            <person name="Mikhailova N."/>
            <person name="DeAngelis K."/>
            <person name="Arkin A.P."/>
            <person name="Chivian D."/>
            <person name="Edwards B."/>
            <person name="Woo H."/>
            <person name="Hazen T.C."/>
            <person name="Woyke T."/>
        </authorList>
    </citation>
    <scope>NUCLEOTIDE SEQUENCE [LARGE SCALE GENOMIC DNA]</scope>
    <source>
        <strain evidence="15">SCF1</strain>
    </source>
</reference>
<keyword evidence="8 11" id="KW-0067">ATP-binding</keyword>
<dbReference type="InterPro" id="IPR003593">
    <property type="entry name" value="AAA+_ATPase"/>
</dbReference>
<reference evidence="14 15" key="2">
    <citation type="journal article" date="2011" name="Stand. Genomic Sci.">
        <title>Complete genome sequence of 'Enterobacter lignolyticus' SCF1.</title>
        <authorList>
            <person name="Deangelis K.M."/>
            <person name="D'Haeseleer P."/>
            <person name="Chivian D."/>
            <person name="Fortney J.L."/>
            <person name="Khudyakov J."/>
            <person name="Simmons B."/>
            <person name="Woo H."/>
            <person name="Arkin A.P."/>
            <person name="Davenport K.W."/>
            <person name="Goodwin L."/>
            <person name="Chen A."/>
            <person name="Ivanova N."/>
            <person name="Kyrpides N.C."/>
            <person name="Mavromatis K."/>
            <person name="Woyke T."/>
            <person name="Hazen T.C."/>
        </authorList>
    </citation>
    <scope>NUCLEOTIDE SEQUENCE [LARGE SCALE GENOMIC DNA]</scope>
    <source>
        <strain evidence="14 15">SCF1</strain>
    </source>
</reference>
<dbReference type="Pfam" id="PF12170">
    <property type="entry name" value="DNA_pol3_tau_5"/>
    <property type="match status" value="1"/>
</dbReference>
<dbReference type="EMBL" id="CP002272">
    <property type="protein sequence ID" value="ADO49565.1"/>
    <property type="molecule type" value="Genomic_DNA"/>
</dbReference>
<comment type="subunit">
    <text evidence="11">DNA polymerase III contains a core (composed of alpha, epsilon and theta chains) that associates with a tau subunit. This core dimerizes to form the POLIII' complex. PolIII' associates with the gamma complex (composed of gamma, delta, delta', psi and chi chains) and with the beta chain to form the complete DNA polymerase III complex.</text>
</comment>
<dbReference type="Pfam" id="PF13177">
    <property type="entry name" value="DNA_pol3_delta2"/>
    <property type="match status" value="1"/>
</dbReference>
<evidence type="ECO:0000256" key="7">
    <source>
        <dbReference type="ARBA" id="ARBA00022833"/>
    </source>
</evidence>
<dbReference type="RefSeq" id="WP_013367294.1">
    <property type="nucleotide sequence ID" value="NC_014618.1"/>
</dbReference>
<evidence type="ECO:0000256" key="5">
    <source>
        <dbReference type="ARBA" id="ARBA00022723"/>
    </source>
</evidence>
<dbReference type="GO" id="GO:0003887">
    <property type="term" value="F:DNA-directed DNA polymerase activity"/>
    <property type="evidence" value="ECO:0007669"/>
    <property type="project" value="UniProtKB-KW"/>
</dbReference>
<dbReference type="HOGENOM" id="CLU_006229_6_0_6"/>
<protein>
    <recommendedName>
        <fullName evidence="11">DNA polymerase III subunit gamma/tau</fullName>
        <ecNumber evidence="11">2.7.7.7</ecNumber>
    </recommendedName>
</protein>
<dbReference type="SUPFAM" id="SSF48019">
    <property type="entry name" value="post-AAA+ oligomerization domain-like"/>
    <property type="match status" value="1"/>
</dbReference>
<dbReference type="InterPro" id="IPR038249">
    <property type="entry name" value="PolIII_tau_V_sf"/>
</dbReference>
<dbReference type="InterPro" id="IPR027417">
    <property type="entry name" value="P-loop_NTPase"/>
</dbReference>
<dbReference type="Pfam" id="PF12168">
    <property type="entry name" value="DNA_pol3_tau_4"/>
    <property type="match status" value="1"/>
</dbReference>
<dbReference type="CDD" id="cd18137">
    <property type="entry name" value="HLD_clamp_pol_III_gamma_tau"/>
    <property type="match status" value="1"/>
</dbReference>
<dbReference type="Gene3D" id="3.30.300.150">
    <property type="entry name" value="DNA polymerase III, tau subunit, domain V"/>
    <property type="match status" value="1"/>
</dbReference>
<name>E3G6A6_ENTLS</name>
<dbReference type="NCBIfam" id="NF004046">
    <property type="entry name" value="PRK05563.1"/>
    <property type="match status" value="1"/>
</dbReference>
<evidence type="ECO:0000256" key="8">
    <source>
        <dbReference type="ARBA" id="ARBA00022840"/>
    </source>
</evidence>
<dbReference type="FunFam" id="3.40.50.300:FF:000014">
    <property type="entry name" value="DNA polymerase III subunit gamma/tau"/>
    <property type="match status" value="1"/>
</dbReference>
<evidence type="ECO:0000256" key="9">
    <source>
        <dbReference type="ARBA" id="ARBA00022932"/>
    </source>
</evidence>
<comment type="catalytic activity">
    <reaction evidence="10 11">
        <text>DNA(n) + a 2'-deoxyribonucleoside 5'-triphosphate = DNA(n+1) + diphosphate</text>
        <dbReference type="Rhea" id="RHEA:22508"/>
        <dbReference type="Rhea" id="RHEA-COMP:17339"/>
        <dbReference type="Rhea" id="RHEA-COMP:17340"/>
        <dbReference type="ChEBI" id="CHEBI:33019"/>
        <dbReference type="ChEBI" id="CHEBI:61560"/>
        <dbReference type="ChEBI" id="CHEBI:173112"/>
        <dbReference type="EC" id="2.7.7.7"/>
    </reaction>
</comment>
<dbReference type="SMART" id="SM00382">
    <property type="entry name" value="AAA"/>
    <property type="match status" value="1"/>
</dbReference>
<feature type="domain" description="AAA+ ATPase" evidence="13">
    <location>
        <begin position="37"/>
        <end position="178"/>
    </location>
</feature>
<dbReference type="PANTHER" id="PTHR11669:SF0">
    <property type="entry name" value="PROTEIN STICHEL-LIKE 2"/>
    <property type="match status" value="1"/>
</dbReference>
<dbReference type="PANTHER" id="PTHR11669">
    <property type="entry name" value="REPLICATION FACTOR C / DNA POLYMERASE III GAMMA-TAU SUBUNIT"/>
    <property type="match status" value="1"/>
</dbReference>
<dbReference type="InterPro" id="IPR008921">
    <property type="entry name" value="DNA_pol3_clamp-load_cplx_C"/>
</dbReference>
<evidence type="ECO:0000256" key="6">
    <source>
        <dbReference type="ARBA" id="ARBA00022741"/>
    </source>
</evidence>
<dbReference type="Proteomes" id="UP000006872">
    <property type="component" value="Chromosome"/>
</dbReference>
<evidence type="ECO:0000313" key="15">
    <source>
        <dbReference type="Proteomes" id="UP000006872"/>
    </source>
</evidence>
<dbReference type="GO" id="GO:0046872">
    <property type="term" value="F:metal ion binding"/>
    <property type="evidence" value="ECO:0007669"/>
    <property type="project" value="UniProtKB-KW"/>
</dbReference>
<evidence type="ECO:0000256" key="11">
    <source>
        <dbReference type="RuleBase" id="RU364063"/>
    </source>
</evidence>
<keyword evidence="5" id="KW-0479">Metal-binding</keyword>
<dbReference type="Gene3D" id="3.40.50.300">
    <property type="entry name" value="P-loop containing nucleotide triphosphate hydrolases"/>
    <property type="match status" value="1"/>
</dbReference>
<keyword evidence="2 11" id="KW-0808">Transferase</keyword>
<dbReference type="GO" id="GO:0006261">
    <property type="term" value="P:DNA-templated DNA replication"/>
    <property type="evidence" value="ECO:0007669"/>
    <property type="project" value="TreeGrafter"/>
</dbReference>
<dbReference type="InterPro" id="IPR001270">
    <property type="entry name" value="ClpA/B"/>
</dbReference>